<organism evidence="8">
    <name type="scientific">Candidatus Organicella extenuata</name>
    <dbReference type="NCBI Taxonomy" id="2841811"/>
    <lineage>
        <taxon>Bacteria</taxon>
        <taxon>Pseudomonadati</taxon>
        <taxon>Verrucomicrobiota</taxon>
        <taxon>Candidatus Organicella</taxon>
    </lineage>
</organism>
<feature type="region of interest" description="Disordered" evidence="7">
    <location>
        <begin position="119"/>
        <end position="138"/>
    </location>
</feature>
<reference evidence="8" key="2">
    <citation type="submission" date="2023-06" db="EMBL/GenBank/DDBJ databases">
        <authorList>
            <person name="Williams T.J."/>
            <person name="Allen M.A."/>
            <person name="Ivanova N."/>
            <person name="Huntemann M."/>
            <person name="Haque S."/>
            <person name="Hancock A.M."/>
            <person name="Brazendale S."/>
            <person name="Cavicchioli R."/>
        </authorList>
    </citation>
    <scope>NUCLEOTIDE SEQUENCE</scope>
    <source>
        <strain evidence="8">MAG_Ga0307966_1000010</strain>
    </source>
</reference>
<evidence type="ECO:0000256" key="3">
    <source>
        <dbReference type="ARBA" id="ARBA00022980"/>
    </source>
</evidence>
<comment type="subunit">
    <text evidence="6">Part of the 50S ribosomal subunit. Forms a cluster with proteins L14 and L19.</text>
</comment>
<dbReference type="GO" id="GO:0019843">
    <property type="term" value="F:rRNA binding"/>
    <property type="evidence" value="ECO:0007669"/>
    <property type="project" value="UniProtKB-KW"/>
</dbReference>
<protein>
    <recommendedName>
        <fullName evidence="6">50S ribosomal protein L3</fullName>
    </recommendedName>
</protein>
<keyword evidence="3 5" id="KW-0689">Ribosomal protein</keyword>
<dbReference type="SUPFAM" id="SSF50447">
    <property type="entry name" value="Translation proteins"/>
    <property type="match status" value="1"/>
</dbReference>
<dbReference type="InterPro" id="IPR019926">
    <property type="entry name" value="Ribosomal_uL3_CS"/>
</dbReference>
<keyword evidence="6" id="KW-0694">RNA-binding</keyword>
<evidence type="ECO:0000256" key="4">
    <source>
        <dbReference type="ARBA" id="ARBA00023274"/>
    </source>
</evidence>
<dbReference type="GO" id="GO:0003735">
    <property type="term" value="F:structural constituent of ribosome"/>
    <property type="evidence" value="ECO:0007669"/>
    <property type="project" value="InterPro"/>
</dbReference>
<accession>A0AA51BK85</accession>
<evidence type="ECO:0000256" key="2">
    <source>
        <dbReference type="ARBA" id="ARBA00022946"/>
    </source>
</evidence>
<dbReference type="PANTHER" id="PTHR11229:SF8">
    <property type="entry name" value="LARGE RIBOSOMAL SUBUNIT PROTEIN UL3M"/>
    <property type="match status" value="1"/>
</dbReference>
<dbReference type="AlphaFoldDB" id="A0AA51BK85"/>
<gene>
    <name evidence="8" type="primary">rplC</name>
    <name evidence="8" type="ORF">QTO32_00790</name>
</gene>
<keyword evidence="2" id="KW-0809">Transit peptide</keyword>
<dbReference type="PROSITE" id="PS00474">
    <property type="entry name" value="RIBOSOMAL_L3"/>
    <property type="match status" value="1"/>
</dbReference>
<dbReference type="Proteomes" id="UP001238843">
    <property type="component" value="Chromosome"/>
</dbReference>
<dbReference type="GO" id="GO:0005840">
    <property type="term" value="C:ribosome"/>
    <property type="evidence" value="ECO:0007669"/>
    <property type="project" value="UniProtKB-KW"/>
</dbReference>
<dbReference type="InterPro" id="IPR000597">
    <property type="entry name" value="Ribosomal_uL3"/>
</dbReference>
<evidence type="ECO:0000256" key="5">
    <source>
        <dbReference type="RuleBase" id="RU003905"/>
    </source>
</evidence>
<dbReference type="GO" id="GO:1990904">
    <property type="term" value="C:ribonucleoprotein complex"/>
    <property type="evidence" value="ECO:0007669"/>
    <property type="project" value="UniProtKB-KW"/>
</dbReference>
<evidence type="ECO:0000313" key="8">
    <source>
        <dbReference type="EMBL" id="WMI30439.1"/>
    </source>
</evidence>
<evidence type="ECO:0000256" key="6">
    <source>
        <dbReference type="RuleBase" id="RU003906"/>
    </source>
</evidence>
<dbReference type="Gene3D" id="2.40.30.10">
    <property type="entry name" value="Translation factors"/>
    <property type="match status" value="1"/>
</dbReference>
<dbReference type="InterPro" id="IPR009000">
    <property type="entry name" value="Transl_B-barrel_sf"/>
</dbReference>
<proteinExistence type="inferred from homology"/>
<comment type="function">
    <text evidence="6">One of the primary rRNA binding proteins, it binds directly near the 3'-end of the 23S rRNA, where it nucleates assembly of the 50S subunit.</text>
</comment>
<dbReference type="GO" id="GO:0006412">
    <property type="term" value="P:translation"/>
    <property type="evidence" value="ECO:0007669"/>
    <property type="project" value="InterPro"/>
</dbReference>
<keyword evidence="6" id="KW-0699">rRNA-binding</keyword>
<dbReference type="InterPro" id="IPR019927">
    <property type="entry name" value="Ribosomal_uL3_bac/org-type"/>
</dbReference>
<dbReference type="EMBL" id="CP128385">
    <property type="protein sequence ID" value="WMI30439.1"/>
    <property type="molecule type" value="Genomic_DNA"/>
</dbReference>
<dbReference type="Pfam" id="PF00297">
    <property type="entry name" value="Ribosomal_L3"/>
    <property type="match status" value="1"/>
</dbReference>
<comment type="similarity">
    <text evidence="1 5">Belongs to the universal ribosomal protein uL3 family.</text>
</comment>
<sequence length="203" mass="23059">MLNITSRSFLEAKGSKLYMDSMYINNDYTPVTAIKLDSFRMINFPQKKSVSVVGSKISKRYKNYCLKIVKGCPPKLNDFKNKNSEVRPTYFKVGDFVDIQSNSKGKGFQGVIKRWGFSKQPKTHGSMSHRRGGSYGNREWPAEIQKGKKMPGQLGNTKITVQNLLIVSTVLYKNMIIVKGSIPGSKKTPFRVFFSKKKYLSAY</sequence>
<evidence type="ECO:0000256" key="7">
    <source>
        <dbReference type="SAM" id="MobiDB-lite"/>
    </source>
</evidence>
<dbReference type="PANTHER" id="PTHR11229">
    <property type="entry name" value="50S RIBOSOMAL PROTEIN L3"/>
    <property type="match status" value="1"/>
</dbReference>
<evidence type="ECO:0000256" key="1">
    <source>
        <dbReference type="ARBA" id="ARBA00006540"/>
    </source>
</evidence>
<keyword evidence="4 5" id="KW-0687">Ribonucleoprotein</keyword>
<dbReference type="FunFam" id="2.40.30.10:FF:000004">
    <property type="entry name" value="50S ribosomal protein L3"/>
    <property type="match status" value="1"/>
</dbReference>
<name>A0AA51BK85_9BACT</name>
<reference evidence="8" key="1">
    <citation type="journal article" date="2021" name="Front. Microbiol.">
        <title>Genome Analysis of a Verrucomicrobial Endosymbiont With a Tiny Genome Discovered in an Antarctic Lake.</title>
        <authorList>
            <person name="Williams T.J."/>
            <person name="Allen M.A."/>
            <person name="Ivanova N."/>
            <person name="Huntemann M."/>
            <person name="Haque S."/>
            <person name="Hancock A.M."/>
            <person name="Brazendale S."/>
            <person name="Cavicchioli R."/>
        </authorList>
    </citation>
    <scope>NUCLEOTIDE SEQUENCE</scope>
    <source>
        <strain evidence="8">MAG_Ga0307966_1000010</strain>
    </source>
</reference>